<name>M3D4S8_9ACTN</name>
<dbReference type="AlphaFoldDB" id="M3D4S8"/>
<reference evidence="11" key="1">
    <citation type="journal article" date="2013" name="Genome Announc.">
        <title>Draft Genome Sequence of Streptomyces bottropensis ATCC 25435, a Bottromycin-Producing Actinomycete.</title>
        <authorList>
            <person name="Zhang H."/>
            <person name="Zhou W."/>
            <person name="Zhuang Y."/>
            <person name="Liang X."/>
            <person name="Liu T."/>
        </authorList>
    </citation>
    <scope>NUCLEOTIDE SEQUENCE [LARGE SCALE GENOMIC DNA]</scope>
    <source>
        <strain evidence="11">ATCC 25435</strain>
    </source>
</reference>
<dbReference type="GO" id="GO:0015031">
    <property type="term" value="P:protein transport"/>
    <property type="evidence" value="ECO:0007669"/>
    <property type="project" value="UniProtKB-KW"/>
</dbReference>
<proteinExistence type="predicted"/>
<evidence type="ECO:0000256" key="1">
    <source>
        <dbReference type="ARBA" id="ARBA00022448"/>
    </source>
</evidence>
<feature type="compositionally biased region" description="Low complexity" evidence="8">
    <location>
        <begin position="50"/>
        <end position="62"/>
    </location>
</feature>
<evidence type="ECO:0000256" key="3">
    <source>
        <dbReference type="ARBA" id="ARBA00022692"/>
    </source>
</evidence>
<keyword evidence="2" id="KW-1003">Cell membrane</keyword>
<feature type="domain" description="SecDF P1 head subdomain" evidence="9">
    <location>
        <begin position="184"/>
        <end position="286"/>
    </location>
</feature>
<dbReference type="PROSITE" id="PS51257">
    <property type="entry name" value="PROKAR_LIPOPROTEIN"/>
    <property type="match status" value="1"/>
</dbReference>
<organism evidence="10 11">
    <name type="scientific">Streptomyces bottropensis ATCC 25435</name>
    <dbReference type="NCBI Taxonomy" id="1054862"/>
    <lineage>
        <taxon>Bacteria</taxon>
        <taxon>Bacillati</taxon>
        <taxon>Actinomycetota</taxon>
        <taxon>Actinomycetes</taxon>
        <taxon>Kitasatosporales</taxon>
        <taxon>Streptomycetaceae</taxon>
        <taxon>Streptomyces</taxon>
    </lineage>
</organism>
<evidence type="ECO:0000259" key="9">
    <source>
        <dbReference type="Pfam" id="PF22599"/>
    </source>
</evidence>
<evidence type="ECO:0000256" key="6">
    <source>
        <dbReference type="ARBA" id="ARBA00023010"/>
    </source>
</evidence>
<evidence type="ECO:0000313" key="11">
    <source>
        <dbReference type="Proteomes" id="UP000030760"/>
    </source>
</evidence>
<dbReference type="PANTHER" id="PTHR30081:SF1">
    <property type="entry name" value="PROTEIN TRANSLOCASE SUBUNIT SECD"/>
    <property type="match status" value="1"/>
</dbReference>
<keyword evidence="7" id="KW-0472">Membrane</keyword>
<dbReference type="Gene3D" id="3.30.1360.200">
    <property type="match status" value="1"/>
</dbReference>
<keyword evidence="3" id="KW-0812">Transmembrane</keyword>
<evidence type="ECO:0000256" key="8">
    <source>
        <dbReference type="SAM" id="MobiDB-lite"/>
    </source>
</evidence>
<feature type="region of interest" description="Disordered" evidence="8">
    <location>
        <begin position="150"/>
        <end position="170"/>
    </location>
</feature>
<dbReference type="InterPro" id="IPR054384">
    <property type="entry name" value="SecDF_P1_head"/>
</dbReference>
<feature type="region of interest" description="Disordered" evidence="8">
    <location>
        <begin position="33"/>
        <end position="81"/>
    </location>
</feature>
<dbReference type="InterPro" id="IPR022813">
    <property type="entry name" value="SecD/SecF_arch_bac"/>
</dbReference>
<feature type="compositionally biased region" description="Gly residues" evidence="8">
    <location>
        <begin position="63"/>
        <end position="72"/>
    </location>
</feature>
<dbReference type="Pfam" id="PF22599">
    <property type="entry name" value="SecDF_P1_head"/>
    <property type="match status" value="1"/>
</dbReference>
<dbReference type="PANTHER" id="PTHR30081">
    <property type="entry name" value="PROTEIN-EXPORT MEMBRANE PROTEIN SEC"/>
    <property type="match status" value="1"/>
</dbReference>
<evidence type="ECO:0000313" key="10">
    <source>
        <dbReference type="EMBL" id="EMF51162.1"/>
    </source>
</evidence>
<evidence type="ECO:0000256" key="2">
    <source>
        <dbReference type="ARBA" id="ARBA00022475"/>
    </source>
</evidence>
<keyword evidence="1" id="KW-0813">Transport</keyword>
<dbReference type="Gene3D" id="3.30.70.3400">
    <property type="match status" value="1"/>
</dbReference>
<evidence type="ECO:0000256" key="5">
    <source>
        <dbReference type="ARBA" id="ARBA00022989"/>
    </source>
</evidence>
<dbReference type="Proteomes" id="UP000030760">
    <property type="component" value="Unassembled WGS sequence"/>
</dbReference>
<dbReference type="GO" id="GO:0005886">
    <property type="term" value="C:plasma membrane"/>
    <property type="evidence" value="ECO:0007669"/>
    <property type="project" value="TreeGrafter"/>
</dbReference>
<accession>M3D4S8</accession>
<dbReference type="EMBL" id="KB405097">
    <property type="protein sequence ID" value="EMF51162.1"/>
    <property type="molecule type" value="Genomic_DNA"/>
</dbReference>
<gene>
    <name evidence="10" type="ORF">SBD_7879</name>
</gene>
<protein>
    <recommendedName>
        <fullName evidence="9">SecDF P1 head subdomain domain-containing protein</fullName>
    </recommendedName>
</protein>
<keyword evidence="4" id="KW-0653">Protein transport</keyword>
<evidence type="ECO:0000256" key="7">
    <source>
        <dbReference type="ARBA" id="ARBA00023136"/>
    </source>
</evidence>
<keyword evidence="5" id="KW-1133">Transmembrane helix</keyword>
<evidence type="ECO:0000256" key="4">
    <source>
        <dbReference type="ARBA" id="ARBA00022927"/>
    </source>
</evidence>
<sequence length="301" mass="29803">MDRGRGTAMRGTLGLVACLVGLVCGCGGPGGDTGGGSGGDAKAGSDRPRSTAPASPSASASNSGGGGGGGGRAYVTFTSAEPVGPDTLERAAGLMRDRVKAAELTDVEVTVEEKRQITVAGPAESEESLKALGAPAELAFRPVLSQLPTQDEGTCGAQADASPSQPLRACGEQQGALSTYELGPVAVPGTDVSDAAADVDAARGGGWFVTLEFTSAGAKKFADVTGRLAQQTPPQNQFAIVLDGTVVSAPSVSTAITGGTAEISGDFTPQEAEELAANLDTGALPVRLRVSSVTTVPASQG</sequence>
<keyword evidence="6" id="KW-0811">Translocation</keyword>